<keyword evidence="1" id="KW-0969">Cilium</keyword>
<accession>A0A3S4GML0</accession>
<keyword evidence="1" id="KW-0282">Flagellum</keyword>
<organism evidence="1 2">
    <name type="scientific">Devosia equisanguinis</name>
    <dbReference type="NCBI Taxonomy" id="2490941"/>
    <lineage>
        <taxon>Bacteria</taxon>
        <taxon>Pseudomonadati</taxon>
        <taxon>Pseudomonadota</taxon>
        <taxon>Alphaproteobacteria</taxon>
        <taxon>Hyphomicrobiales</taxon>
        <taxon>Devosiaceae</taxon>
        <taxon>Devosia</taxon>
    </lineage>
</organism>
<dbReference type="RefSeq" id="WP_126152061.1">
    <property type="nucleotide sequence ID" value="NZ_JBHTMH010000001.1"/>
</dbReference>
<gene>
    <name evidence="1" type="ORF">DEVEQU_03710</name>
</gene>
<name>A0A3S4GML0_9HYPH</name>
<protein>
    <submittedName>
        <fullName evidence="1">Flagellar hook-associated protein FlgL</fullName>
    </submittedName>
</protein>
<dbReference type="AlphaFoldDB" id="A0A3S4GML0"/>
<keyword evidence="1" id="KW-0966">Cell projection</keyword>
<proteinExistence type="predicted"/>
<sequence length="736" mass="78232">MLVNKSMYPVQAGYSVISKMQDSLGKLQTQLGSGQKAQTLAEMGNDRAVSLATRTRVSKLESFNANINTVNLRLNFLDQAFTAINGLKSEARTAASPTSFGENNLTMVSLQQNSINRLSLLLETLNLNVAGRYLMGGNKTDAAPVATYDRIMNGDGKSDGFLTVAGERKLADQGPDSTDTLGSLGLPRSEIYGYWGNDLVVNSSEFERFGYKITSISGNTNSMQTFGPTSEPLAPTVQVSVQPSVGDQISMTLTRRDGSTQAFTAVAVNGPSDPNATPPQYSIGGNLEETAGNLQNLMGQKLGTLENFTKFVTSNSDVKIIGHQDGMEKVGIKMQALPAAGERLTIGVKGPDGVTRDLVFEAVTGPADPAADPVQYEIGANRKQALGNLQSAIETAMGKLEAPVKTGRLNAEALGTPPTTIRLQEEIPATEFGYRLSSASTTSSKVTVSAVSGPSASVSITFNGIPRSGESITVNLTLPDGTTTPMSLQAVDREPQTGQFRIGANAEETAASFEAALKLKLDDVSKTTLVAASTYAAADDFFSADGVPRRIDLSNGIENAKGWAPTTGFDSRPTIKWYNGEIGTPGDNPRLSATAQVDDSTKVGYGVRANENGLRQMVMTLAAMSIQEYDLSDTTSQGRFSAMVERQVTNFSTDTATNDSSVEQITLQLGVVRATVGTAQARNVQFTGQLETLLGEVEQVRMEETVMQLLAIKTRLEASFQTTATVAGLSLVNYLK</sequence>
<keyword evidence="2" id="KW-1185">Reference proteome</keyword>
<dbReference type="Proteomes" id="UP000268844">
    <property type="component" value="Unassembled WGS sequence"/>
</dbReference>
<dbReference type="EMBL" id="UZWD01000051">
    <property type="protein sequence ID" value="VDS06546.1"/>
    <property type="molecule type" value="Genomic_DNA"/>
</dbReference>
<dbReference type="SUPFAM" id="SSF64518">
    <property type="entry name" value="Phase 1 flagellin"/>
    <property type="match status" value="1"/>
</dbReference>
<evidence type="ECO:0000313" key="1">
    <source>
        <dbReference type="EMBL" id="VDS06546.1"/>
    </source>
</evidence>
<dbReference type="OrthoDB" id="7312911at2"/>
<evidence type="ECO:0000313" key="2">
    <source>
        <dbReference type="Proteomes" id="UP000268844"/>
    </source>
</evidence>
<reference evidence="1 2" key="1">
    <citation type="submission" date="2018-12" db="EMBL/GenBank/DDBJ databases">
        <authorList>
            <person name="Criscuolo A."/>
        </authorList>
    </citation>
    <scope>NUCLEOTIDE SEQUENCE [LARGE SCALE GENOMIC DNA]</scope>
    <source>
        <strain evidence="1">ACIP1116281</strain>
    </source>
</reference>